<proteinExistence type="predicted"/>
<sequence>MDVDGLGQSASSFSLCTETCRAKHSAGAAAMSLYKQVGLFLLCLQSKNNVGRGNRGLGSGNGRGPKLSAQIENIVIAGAGQAGGRAAEALRAKGFQGAITMLGEEPHPPYERPQLSKEMLHAPDVPVSYIKQAGDWQDKLGVRLETGAAVTDCDADRRTVSTTDGRSFAFDRLLIATGTRPRRFAALENCGLDVQYLRNVEDALRFRKSIQNKSRLVIVGGGVIGLEAACAAAIMGCAVTVIESEQRLLARAFPSIVSDLVAAKHRSHGVGFIFGTTVSGATADGVTLCDGRMIAADLVLVGIGVESVPTVADRLGLPSATGIAVDANGRTAAPGVFCAGDAALQWSRCHGRAIRVETWANAQNQAISVAANMIGEASEYNDPPWFWTDQYDLNIQVAGDMLDSDHIVRGDTRSGKFSVIAMRGSDVVGALSVNAAKEMAVLRRVIAASKRPARADLESRAYDLRTALK</sequence>
<reference evidence="7 8" key="1">
    <citation type="submission" date="2014-03" db="EMBL/GenBank/DDBJ databases">
        <title>Bradyrhizobium valentinum sp. nov., isolated from effective nodules of Lupinus mariae-josephae, a lupine endemic of basic-lime soils in Eastern Spain.</title>
        <authorList>
            <person name="Duran D."/>
            <person name="Rey L."/>
            <person name="Navarro A."/>
            <person name="Busquets A."/>
            <person name="Imperial J."/>
            <person name="Ruiz-Argueso T."/>
        </authorList>
    </citation>
    <scope>NUCLEOTIDE SEQUENCE [LARGE SCALE GENOMIC DNA]</scope>
    <source>
        <strain evidence="7 8">CCBAU 23086</strain>
    </source>
</reference>
<dbReference type="InterPro" id="IPR050446">
    <property type="entry name" value="FAD-oxidoreductase/Apoptosis"/>
</dbReference>
<comment type="caution">
    <text evidence="7">The sequence shown here is derived from an EMBL/GenBank/DDBJ whole genome shotgun (WGS) entry which is preliminary data.</text>
</comment>
<protein>
    <recommendedName>
        <fullName evidence="9">3-phenylpropionate/trans-cinnamate dioxygenase ferredoxin reductase subunit</fullName>
    </recommendedName>
</protein>
<dbReference type="InterPro" id="IPR023753">
    <property type="entry name" value="FAD/NAD-binding_dom"/>
</dbReference>
<gene>
    <name evidence="7" type="ORF">CQ14_19785</name>
</gene>
<name>A0A0R3N1F2_9BRAD</name>
<dbReference type="Gene3D" id="3.30.390.30">
    <property type="match status" value="1"/>
</dbReference>
<dbReference type="Pfam" id="PF07992">
    <property type="entry name" value="Pyr_redox_2"/>
    <property type="match status" value="1"/>
</dbReference>
<dbReference type="PRINTS" id="PR00368">
    <property type="entry name" value="FADPNR"/>
</dbReference>
<dbReference type="SUPFAM" id="SSF55424">
    <property type="entry name" value="FAD/NAD-linked reductases, dimerisation (C-terminal) domain"/>
    <property type="match status" value="1"/>
</dbReference>
<dbReference type="PANTHER" id="PTHR43557">
    <property type="entry name" value="APOPTOSIS-INDUCING FACTOR 1"/>
    <property type="match status" value="1"/>
</dbReference>
<organism evidence="7 8">
    <name type="scientific">Bradyrhizobium lablabi</name>
    <dbReference type="NCBI Taxonomy" id="722472"/>
    <lineage>
        <taxon>Bacteria</taxon>
        <taxon>Pseudomonadati</taxon>
        <taxon>Pseudomonadota</taxon>
        <taxon>Alphaproteobacteria</taxon>
        <taxon>Hyphomicrobiales</taxon>
        <taxon>Nitrobacteraceae</taxon>
        <taxon>Bradyrhizobium</taxon>
    </lineage>
</organism>
<dbReference type="Pfam" id="PF14759">
    <property type="entry name" value="Reductase_C"/>
    <property type="match status" value="1"/>
</dbReference>
<evidence type="ECO:0000259" key="5">
    <source>
        <dbReference type="Pfam" id="PF07992"/>
    </source>
</evidence>
<dbReference type="Gene3D" id="3.50.50.60">
    <property type="entry name" value="FAD/NAD(P)-binding domain"/>
    <property type="match status" value="2"/>
</dbReference>
<feature type="domain" description="FAD/NAD(P)-binding" evidence="5">
    <location>
        <begin position="73"/>
        <end position="366"/>
    </location>
</feature>
<feature type="domain" description="Reductase C-terminal" evidence="6">
    <location>
        <begin position="385"/>
        <end position="467"/>
    </location>
</feature>
<comment type="cofactor">
    <cofactor evidence="1">
        <name>FAD</name>
        <dbReference type="ChEBI" id="CHEBI:57692"/>
    </cofactor>
</comment>
<dbReference type="PRINTS" id="PR00411">
    <property type="entry name" value="PNDRDTASEI"/>
</dbReference>
<dbReference type="Proteomes" id="UP000051660">
    <property type="component" value="Unassembled WGS sequence"/>
</dbReference>
<evidence type="ECO:0000256" key="2">
    <source>
        <dbReference type="ARBA" id="ARBA00022630"/>
    </source>
</evidence>
<dbReference type="GO" id="GO:0016651">
    <property type="term" value="F:oxidoreductase activity, acting on NAD(P)H"/>
    <property type="evidence" value="ECO:0007669"/>
    <property type="project" value="TreeGrafter"/>
</dbReference>
<dbReference type="SUPFAM" id="SSF51905">
    <property type="entry name" value="FAD/NAD(P)-binding domain"/>
    <property type="match status" value="2"/>
</dbReference>
<keyword evidence="2" id="KW-0285">Flavoprotein</keyword>
<dbReference type="InterPro" id="IPR016156">
    <property type="entry name" value="FAD/NAD-linked_Rdtase_dimer_sf"/>
</dbReference>
<evidence type="ECO:0000259" key="6">
    <source>
        <dbReference type="Pfam" id="PF14759"/>
    </source>
</evidence>
<dbReference type="PANTHER" id="PTHR43557:SF2">
    <property type="entry name" value="RIESKE DOMAIN-CONTAINING PROTEIN-RELATED"/>
    <property type="match status" value="1"/>
</dbReference>
<accession>A0A0R3N1F2</accession>
<evidence type="ECO:0000256" key="3">
    <source>
        <dbReference type="ARBA" id="ARBA00022827"/>
    </source>
</evidence>
<dbReference type="GO" id="GO:0005737">
    <property type="term" value="C:cytoplasm"/>
    <property type="evidence" value="ECO:0007669"/>
    <property type="project" value="TreeGrafter"/>
</dbReference>
<dbReference type="InterPro" id="IPR028202">
    <property type="entry name" value="Reductase_C"/>
</dbReference>
<keyword evidence="4" id="KW-0560">Oxidoreductase</keyword>
<evidence type="ECO:0000256" key="1">
    <source>
        <dbReference type="ARBA" id="ARBA00001974"/>
    </source>
</evidence>
<dbReference type="EMBL" id="LLYB01000053">
    <property type="protein sequence ID" value="KRR25738.1"/>
    <property type="molecule type" value="Genomic_DNA"/>
</dbReference>
<keyword evidence="3" id="KW-0274">FAD</keyword>
<evidence type="ECO:0000313" key="7">
    <source>
        <dbReference type="EMBL" id="KRR25738.1"/>
    </source>
</evidence>
<evidence type="ECO:0008006" key="9">
    <source>
        <dbReference type="Google" id="ProtNLM"/>
    </source>
</evidence>
<evidence type="ECO:0000256" key="4">
    <source>
        <dbReference type="ARBA" id="ARBA00023002"/>
    </source>
</evidence>
<dbReference type="InterPro" id="IPR036188">
    <property type="entry name" value="FAD/NAD-bd_sf"/>
</dbReference>
<dbReference type="AlphaFoldDB" id="A0A0R3N1F2"/>
<evidence type="ECO:0000313" key="8">
    <source>
        <dbReference type="Proteomes" id="UP000051660"/>
    </source>
</evidence>